<keyword evidence="2" id="KW-1185">Reference proteome</keyword>
<proteinExistence type="predicted"/>
<reference evidence="1" key="1">
    <citation type="submission" date="2021-01" db="EMBL/GenBank/DDBJ databases">
        <authorList>
            <consortium name="Genoscope - CEA"/>
            <person name="William W."/>
        </authorList>
    </citation>
    <scope>NUCLEOTIDE SEQUENCE</scope>
</reference>
<gene>
    <name evidence="1" type="ORF">PSON_ATCC_30995.1.T1960010</name>
</gene>
<evidence type="ECO:0000313" key="2">
    <source>
        <dbReference type="Proteomes" id="UP000692954"/>
    </source>
</evidence>
<name>A0A8S1RQ81_9CILI</name>
<accession>A0A8S1RQ81</accession>
<protein>
    <submittedName>
        <fullName evidence="1">Uncharacterized protein</fullName>
    </submittedName>
</protein>
<sequence length="150" mass="18423">MKVERWDIICDRNGNGEYKFMQILKYLPSVVVELMIMREIRQRLENGYLKKLKCISFQYVITIIYFPINISLKDGRKLNDELFLNIIKINLLKYLQVMLQFDSLNYLIYKRKRSSKKKQEEEHQDIRKILKKKNHKKLYSYYFINLIIQF</sequence>
<comment type="caution">
    <text evidence="1">The sequence shown here is derived from an EMBL/GenBank/DDBJ whole genome shotgun (WGS) entry which is preliminary data.</text>
</comment>
<dbReference type="OrthoDB" id="326273at2759"/>
<dbReference type="Proteomes" id="UP000692954">
    <property type="component" value="Unassembled WGS sequence"/>
</dbReference>
<dbReference type="AlphaFoldDB" id="A0A8S1RQ81"/>
<dbReference type="EMBL" id="CAJJDN010000196">
    <property type="protein sequence ID" value="CAD8128764.1"/>
    <property type="molecule type" value="Genomic_DNA"/>
</dbReference>
<evidence type="ECO:0000313" key="1">
    <source>
        <dbReference type="EMBL" id="CAD8128764.1"/>
    </source>
</evidence>
<organism evidence="1 2">
    <name type="scientific">Paramecium sonneborni</name>
    <dbReference type="NCBI Taxonomy" id="65129"/>
    <lineage>
        <taxon>Eukaryota</taxon>
        <taxon>Sar</taxon>
        <taxon>Alveolata</taxon>
        <taxon>Ciliophora</taxon>
        <taxon>Intramacronucleata</taxon>
        <taxon>Oligohymenophorea</taxon>
        <taxon>Peniculida</taxon>
        <taxon>Parameciidae</taxon>
        <taxon>Paramecium</taxon>
    </lineage>
</organism>